<dbReference type="PIRSF" id="PIRSF018077">
    <property type="entry name" value="UCP018077"/>
    <property type="match status" value="1"/>
</dbReference>
<accession>A0A1L7CSK4</accession>
<organism evidence="3 4">
    <name type="scientific">Corynebacterium frankenforstense DSM 45800</name>
    <dbReference type="NCBI Taxonomy" id="1437875"/>
    <lineage>
        <taxon>Bacteria</taxon>
        <taxon>Bacillati</taxon>
        <taxon>Actinomycetota</taxon>
        <taxon>Actinomycetes</taxon>
        <taxon>Mycobacteriales</taxon>
        <taxon>Corynebacteriaceae</taxon>
        <taxon>Corynebacterium</taxon>
    </lineage>
</organism>
<dbReference type="RefSeq" id="WP_075663830.1">
    <property type="nucleotide sequence ID" value="NZ_CP009247.1"/>
</dbReference>
<dbReference type="AlphaFoldDB" id="A0A1L7CSK4"/>
<gene>
    <name evidence="3" type="ORF">CFRA_05845</name>
</gene>
<evidence type="ECO:0000313" key="3">
    <source>
        <dbReference type="EMBL" id="APT88845.1"/>
    </source>
</evidence>
<evidence type="ECO:0000313" key="4">
    <source>
        <dbReference type="Proteomes" id="UP000185434"/>
    </source>
</evidence>
<dbReference type="InterPro" id="IPR004347">
    <property type="entry name" value="Pup_ligase/deamidase"/>
</dbReference>
<reference evidence="3 4" key="1">
    <citation type="submission" date="2014-08" db="EMBL/GenBank/DDBJ databases">
        <title>Complete genome sequence of Corynebacterium frankenforstense ST18(T) (=DSM 45800(T)), isolated from raw cow milk.</title>
        <authorList>
            <person name="Ruckert C."/>
            <person name="Albersmeier A."/>
            <person name="Winkler A."/>
            <person name="Lipski A."/>
            <person name="Kalinowski J."/>
        </authorList>
    </citation>
    <scope>NUCLEOTIDE SEQUENCE [LARGE SCALE GENOMIC DNA]</scope>
    <source>
        <strain evidence="3 4">ST18</strain>
    </source>
</reference>
<dbReference type="Pfam" id="PF03136">
    <property type="entry name" value="Pup_ligase"/>
    <property type="match status" value="1"/>
</dbReference>
<dbReference type="NCBIfam" id="TIGR03688">
    <property type="entry name" value="depupylase_Dop"/>
    <property type="match status" value="1"/>
</dbReference>
<dbReference type="PANTHER" id="PTHR42307">
    <property type="entry name" value="PUP DEAMIDASE/DEPUPYLASE"/>
    <property type="match status" value="1"/>
</dbReference>
<dbReference type="KEGG" id="cfk:CFRA_05845"/>
<name>A0A1L7CSK4_9CORY</name>
<evidence type="ECO:0000256" key="1">
    <source>
        <dbReference type="ARBA" id="ARBA00009114"/>
    </source>
</evidence>
<dbReference type="PANTHER" id="PTHR42307:SF2">
    <property type="entry name" value="PUP DEAMIDASE_DEPUPYLASE"/>
    <property type="match status" value="1"/>
</dbReference>
<evidence type="ECO:0000256" key="2">
    <source>
        <dbReference type="PIRSR" id="PIRSR018077-1"/>
    </source>
</evidence>
<feature type="active site" description="Proton acceptor" evidence="2">
    <location>
        <position position="91"/>
    </location>
</feature>
<protein>
    <submittedName>
        <fullName evidence="3">Proteasomal accessory factor</fullName>
    </submittedName>
</protein>
<dbReference type="GO" id="GO:0005524">
    <property type="term" value="F:ATP binding"/>
    <property type="evidence" value="ECO:0007669"/>
    <property type="project" value="TreeGrafter"/>
</dbReference>
<dbReference type="GO" id="GO:0016811">
    <property type="term" value="F:hydrolase activity, acting on carbon-nitrogen (but not peptide) bonds, in linear amides"/>
    <property type="evidence" value="ECO:0007669"/>
    <property type="project" value="InterPro"/>
</dbReference>
<keyword evidence="4" id="KW-1185">Reference proteome</keyword>
<dbReference type="GO" id="GO:0010498">
    <property type="term" value="P:proteasomal protein catabolic process"/>
    <property type="evidence" value="ECO:0007669"/>
    <property type="project" value="InterPro"/>
</dbReference>
<proteinExistence type="inferred from homology"/>
<dbReference type="GO" id="GO:0070490">
    <property type="term" value="P:protein pupylation"/>
    <property type="evidence" value="ECO:0007669"/>
    <property type="project" value="TreeGrafter"/>
</dbReference>
<comment type="similarity">
    <text evidence="1">Belongs to the Pup ligase/Pup deamidase family. Pup deamidase subfamily.</text>
</comment>
<dbReference type="OrthoDB" id="9760627at2"/>
<dbReference type="STRING" id="1437875.CFRA_05845"/>
<sequence>MSRFLGTETEYGIATPSRPELSPIVTSTHVVVAYAAVETGARFRWDFQDESPLRDARGFDLRRYRTVPVVNSDALGVANVVLDNGARYYVDHAHPEYSAPECRSAFQAMVYDAAGDVILNRAAADIAELARQDVSVLKNHEPCPPVKIYKNNVDGKGASYGSHENYQYSRDTDFGVLAASLIPFFVTRQVVVGAGRMGRGEKGEEDGFQISQRADYFCQPISLETTLNRGIINTRDEPHADPDSYGRLHVIIGDANMSQTANLLKLGMTALVIDAVEAGVDFSDLKLADPVAELKAVSHDLTLTHRLTLADGRELTALEILAAYRDRVTAGDAEDERVLAAWDEVCGLLARDPLAAAGILDWPTKWQLISSYMERGVPVDDAKLKLIDLQYTDIDPARSLYHALVRAGRMRTLVSPEEIERAADTPPADSRAWLRGTVVSRFAEDVAAASWQSLALRVPGGLARVGIPATDGATEAELGAAVGAASDAEALVAALEAAGLPVERVADQ</sequence>
<dbReference type="GO" id="GO:0019941">
    <property type="term" value="P:modification-dependent protein catabolic process"/>
    <property type="evidence" value="ECO:0007669"/>
    <property type="project" value="InterPro"/>
</dbReference>
<dbReference type="GO" id="GO:0008233">
    <property type="term" value="F:peptidase activity"/>
    <property type="evidence" value="ECO:0007669"/>
    <property type="project" value="InterPro"/>
</dbReference>
<dbReference type="InterPro" id="IPR022366">
    <property type="entry name" value="Pup_deamidase"/>
</dbReference>
<dbReference type="EMBL" id="CP009247">
    <property type="protein sequence ID" value="APT88845.1"/>
    <property type="molecule type" value="Genomic_DNA"/>
</dbReference>
<dbReference type="Proteomes" id="UP000185434">
    <property type="component" value="Chromosome"/>
</dbReference>